<proteinExistence type="predicted"/>
<protein>
    <submittedName>
        <fullName evidence="1">Uncharacterized protein</fullName>
    </submittedName>
</protein>
<dbReference type="AlphaFoldDB" id="R0LPY0"/>
<sequence>MACLVRQPFRVTGPSMASLKAGLKDSVEILLPSVQNQRNGKGSRILQVNLLSTWEMWAAMGWGSGELHRETCFSLHHSRVCFPLIATHGVTRRTEPLVLSLSPQISPAAEVACSSMASVPYGKDARSTGIGRGRSRPELHLSSLSEYCRELLAALTDSGLLYNHKEISSVNLSLSKVWLGCLEVTSLPLCLPALMSQNLPLKTKSLVSKRSEQDALPQSGFVIKRCGFLIKAHSYPEYIFLLARPQAQAAEAVHQPGTQQSIPQLGPFVPAYFLLTG</sequence>
<dbReference type="EMBL" id="KB742966">
    <property type="protein sequence ID" value="EOB02438.1"/>
    <property type="molecule type" value="Genomic_DNA"/>
</dbReference>
<evidence type="ECO:0000313" key="2">
    <source>
        <dbReference type="Proteomes" id="UP000296049"/>
    </source>
</evidence>
<accession>R0LPY0</accession>
<dbReference type="Proteomes" id="UP000296049">
    <property type="component" value="Unassembled WGS sequence"/>
</dbReference>
<keyword evidence="2" id="KW-1185">Reference proteome</keyword>
<reference evidence="2" key="1">
    <citation type="journal article" date="2013" name="Nat. Genet.">
        <title>The duck genome and transcriptome provide insight into an avian influenza virus reservoir species.</title>
        <authorList>
            <person name="Huang Y."/>
            <person name="Li Y."/>
            <person name="Burt D.W."/>
            <person name="Chen H."/>
            <person name="Zhang Y."/>
            <person name="Qian W."/>
            <person name="Kim H."/>
            <person name="Gan S."/>
            <person name="Zhao Y."/>
            <person name="Li J."/>
            <person name="Yi K."/>
            <person name="Feng H."/>
            <person name="Zhu P."/>
            <person name="Li B."/>
            <person name="Liu Q."/>
            <person name="Fairley S."/>
            <person name="Magor K.E."/>
            <person name="Du Z."/>
            <person name="Hu X."/>
            <person name="Goodman L."/>
            <person name="Tafer H."/>
            <person name="Vignal A."/>
            <person name="Lee T."/>
            <person name="Kim K.W."/>
            <person name="Sheng Z."/>
            <person name="An Y."/>
            <person name="Searle S."/>
            <person name="Herrero J."/>
            <person name="Groenen M.A."/>
            <person name="Crooijmans R.P."/>
            <person name="Faraut T."/>
            <person name="Cai Q."/>
            <person name="Webster R.G."/>
            <person name="Aldridge J.R."/>
            <person name="Warren W.C."/>
            <person name="Bartschat S."/>
            <person name="Kehr S."/>
            <person name="Marz M."/>
            <person name="Stadler P.F."/>
            <person name="Smith J."/>
            <person name="Kraus R.H."/>
            <person name="Zhao Y."/>
            <person name="Ren L."/>
            <person name="Fei J."/>
            <person name="Morisson M."/>
            <person name="Kaiser P."/>
            <person name="Griffin D.K."/>
            <person name="Rao M."/>
            <person name="Pitel F."/>
            <person name="Wang J."/>
            <person name="Li N."/>
        </authorList>
    </citation>
    <scope>NUCLEOTIDE SEQUENCE [LARGE SCALE GENOMIC DNA]</scope>
</reference>
<evidence type="ECO:0000313" key="1">
    <source>
        <dbReference type="EMBL" id="EOB02438.1"/>
    </source>
</evidence>
<organism evidence="1 2">
    <name type="scientific">Anas platyrhynchos</name>
    <name type="common">Mallard</name>
    <name type="synonym">Anas boschas</name>
    <dbReference type="NCBI Taxonomy" id="8839"/>
    <lineage>
        <taxon>Eukaryota</taxon>
        <taxon>Metazoa</taxon>
        <taxon>Chordata</taxon>
        <taxon>Craniata</taxon>
        <taxon>Vertebrata</taxon>
        <taxon>Euteleostomi</taxon>
        <taxon>Archelosauria</taxon>
        <taxon>Archosauria</taxon>
        <taxon>Dinosauria</taxon>
        <taxon>Saurischia</taxon>
        <taxon>Theropoda</taxon>
        <taxon>Coelurosauria</taxon>
        <taxon>Aves</taxon>
        <taxon>Neognathae</taxon>
        <taxon>Galloanserae</taxon>
        <taxon>Anseriformes</taxon>
        <taxon>Anatidae</taxon>
        <taxon>Anatinae</taxon>
        <taxon>Anas</taxon>
    </lineage>
</organism>
<name>R0LPY0_ANAPL</name>
<gene>
    <name evidence="1" type="ORF">Anapl_06243</name>
</gene>